<comment type="caution">
    <text evidence="4">The sequence shown here is derived from an EMBL/GenBank/DDBJ whole genome shotgun (WGS) entry which is preliminary data.</text>
</comment>
<reference evidence="4 5" key="1">
    <citation type="submission" date="2020-02" db="EMBL/GenBank/DDBJ databases">
        <title>Fructobacillus sp. isolated from paper mulberry of Taiwan.</title>
        <authorList>
            <person name="Lin S.-T."/>
        </authorList>
    </citation>
    <scope>NUCLEOTIDE SEQUENCE [LARGE SCALE GENOMIC DNA]</scope>
    <source>
        <strain evidence="4 5">M1-21</strain>
    </source>
</reference>
<evidence type="ECO:0000313" key="5">
    <source>
        <dbReference type="Proteomes" id="UP000735205"/>
    </source>
</evidence>
<accession>A0ABS5QSU5</accession>
<dbReference type="Gene3D" id="1.10.357.10">
    <property type="entry name" value="Tetracycline Repressor, domain 2"/>
    <property type="match status" value="1"/>
</dbReference>
<feature type="domain" description="HTH tetR-type" evidence="3">
    <location>
        <begin position="9"/>
        <end position="69"/>
    </location>
</feature>
<gene>
    <name evidence="4" type="ORF">G6R28_02015</name>
</gene>
<evidence type="ECO:0000256" key="1">
    <source>
        <dbReference type="ARBA" id="ARBA00023125"/>
    </source>
</evidence>
<dbReference type="Proteomes" id="UP000735205">
    <property type="component" value="Unassembled WGS sequence"/>
</dbReference>
<dbReference type="EMBL" id="JAAMFJ010000001">
    <property type="protein sequence ID" value="MBS9336007.1"/>
    <property type="molecule type" value="Genomic_DNA"/>
</dbReference>
<evidence type="ECO:0000256" key="2">
    <source>
        <dbReference type="PROSITE-ProRule" id="PRU00335"/>
    </source>
</evidence>
<sequence>MKVFKMTKLSTKDKIYQSIINLTLEKFLEKLSVAEITRHAAITRGNFYNHFTDLTDAIQSLEDEQLTQLTTILKGTRAIHGGDQNEKEFYKEVLLQIERNKNTYQQLLSNNGALSF</sequence>
<proteinExistence type="predicted"/>
<dbReference type="InterPro" id="IPR001647">
    <property type="entry name" value="HTH_TetR"/>
</dbReference>
<dbReference type="InterPro" id="IPR009057">
    <property type="entry name" value="Homeodomain-like_sf"/>
</dbReference>
<evidence type="ECO:0000259" key="3">
    <source>
        <dbReference type="PROSITE" id="PS50977"/>
    </source>
</evidence>
<name>A0ABS5QSU5_9LACO</name>
<keyword evidence="5" id="KW-1185">Reference proteome</keyword>
<evidence type="ECO:0000313" key="4">
    <source>
        <dbReference type="EMBL" id="MBS9336007.1"/>
    </source>
</evidence>
<organism evidence="4 5">
    <name type="scientific">Fructobacillus papyrifericola</name>
    <dbReference type="NCBI Taxonomy" id="2713172"/>
    <lineage>
        <taxon>Bacteria</taxon>
        <taxon>Bacillati</taxon>
        <taxon>Bacillota</taxon>
        <taxon>Bacilli</taxon>
        <taxon>Lactobacillales</taxon>
        <taxon>Lactobacillaceae</taxon>
        <taxon>Fructobacillus</taxon>
    </lineage>
</organism>
<dbReference type="SUPFAM" id="SSF46689">
    <property type="entry name" value="Homeodomain-like"/>
    <property type="match status" value="1"/>
</dbReference>
<dbReference type="RefSeq" id="WP_213792567.1">
    <property type="nucleotide sequence ID" value="NZ_JAAMFJ010000001.1"/>
</dbReference>
<keyword evidence="1 2" id="KW-0238">DNA-binding</keyword>
<feature type="DNA-binding region" description="H-T-H motif" evidence="2">
    <location>
        <begin position="32"/>
        <end position="51"/>
    </location>
</feature>
<protein>
    <submittedName>
        <fullName evidence="4">TetR/AcrR family transcriptional regulator</fullName>
    </submittedName>
</protein>
<dbReference type="PROSITE" id="PS50977">
    <property type="entry name" value="HTH_TETR_2"/>
    <property type="match status" value="1"/>
</dbReference>